<keyword evidence="3" id="KW-1185">Reference proteome</keyword>
<feature type="compositionally biased region" description="Low complexity" evidence="1">
    <location>
        <begin position="87"/>
        <end position="109"/>
    </location>
</feature>
<feature type="region of interest" description="Disordered" evidence="1">
    <location>
        <begin position="1"/>
        <end position="150"/>
    </location>
</feature>
<dbReference type="AlphaFoldDB" id="A0A8T0P5F0"/>
<accession>A0A8T0P5F0</accession>
<evidence type="ECO:0000256" key="1">
    <source>
        <dbReference type="SAM" id="MobiDB-lite"/>
    </source>
</evidence>
<organism evidence="2 3">
    <name type="scientific">Panicum virgatum</name>
    <name type="common">Blackwell switchgrass</name>
    <dbReference type="NCBI Taxonomy" id="38727"/>
    <lineage>
        <taxon>Eukaryota</taxon>
        <taxon>Viridiplantae</taxon>
        <taxon>Streptophyta</taxon>
        <taxon>Embryophyta</taxon>
        <taxon>Tracheophyta</taxon>
        <taxon>Spermatophyta</taxon>
        <taxon>Magnoliopsida</taxon>
        <taxon>Liliopsida</taxon>
        <taxon>Poales</taxon>
        <taxon>Poaceae</taxon>
        <taxon>PACMAD clade</taxon>
        <taxon>Panicoideae</taxon>
        <taxon>Panicodae</taxon>
        <taxon>Paniceae</taxon>
        <taxon>Panicinae</taxon>
        <taxon>Panicum</taxon>
        <taxon>Panicum sect. Hiantes</taxon>
    </lineage>
</organism>
<protein>
    <submittedName>
        <fullName evidence="2">Uncharacterized protein</fullName>
    </submittedName>
</protein>
<gene>
    <name evidence="2" type="ORF">PVAP13_8NG068201</name>
</gene>
<name>A0A8T0P5F0_PANVG</name>
<feature type="compositionally biased region" description="Gly residues" evidence="1">
    <location>
        <begin position="110"/>
        <end position="124"/>
    </location>
</feature>
<evidence type="ECO:0000313" key="2">
    <source>
        <dbReference type="EMBL" id="KAG2556208.1"/>
    </source>
</evidence>
<reference evidence="2" key="1">
    <citation type="submission" date="2020-05" db="EMBL/GenBank/DDBJ databases">
        <title>WGS assembly of Panicum virgatum.</title>
        <authorList>
            <person name="Lovell J.T."/>
            <person name="Jenkins J."/>
            <person name="Shu S."/>
            <person name="Juenger T.E."/>
            <person name="Schmutz J."/>
        </authorList>
    </citation>
    <scope>NUCLEOTIDE SEQUENCE</scope>
    <source>
        <strain evidence="2">AP13</strain>
    </source>
</reference>
<feature type="compositionally biased region" description="Basic residues" evidence="1">
    <location>
        <begin position="137"/>
        <end position="150"/>
    </location>
</feature>
<proteinExistence type="predicted"/>
<dbReference type="EMBL" id="CM029052">
    <property type="protein sequence ID" value="KAG2556208.1"/>
    <property type="molecule type" value="Genomic_DNA"/>
</dbReference>
<sequence length="150" mass="15515">MIAGQLRRPGTPLPRKASRRRRGRGAGTGCAAAAGPGEGCTRRRPVRATAARGGGLRGRGLRWPPTPDPCAVGTLPPSLPLHGGGRAPSPRAAAMGERGASSRAPARVAGGAGGRWRAGRGGVGGRRRTAAEESARQHRPRRAPHHVRIY</sequence>
<evidence type="ECO:0000313" key="3">
    <source>
        <dbReference type="Proteomes" id="UP000823388"/>
    </source>
</evidence>
<comment type="caution">
    <text evidence="2">The sequence shown here is derived from an EMBL/GenBank/DDBJ whole genome shotgun (WGS) entry which is preliminary data.</text>
</comment>
<dbReference type="Proteomes" id="UP000823388">
    <property type="component" value="Chromosome 8N"/>
</dbReference>